<reference evidence="1" key="1">
    <citation type="submission" date="2023-09" db="EMBL/GenBank/DDBJ databases">
        <title>Undibacterium sp. 20NA77.5 isolated from freshwater.</title>
        <authorList>
            <person name="Le V."/>
            <person name="Ko S.-R."/>
            <person name="Ahn C.-Y."/>
            <person name="Oh H.-M."/>
        </authorList>
    </citation>
    <scope>NUCLEOTIDE SEQUENCE</scope>
    <source>
        <strain evidence="1">20NA77.5</strain>
    </source>
</reference>
<keyword evidence="2" id="KW-1185">Reference proteome</keyword>
<evidence type="ECO:0008006" key="3">
    <source>
        <dbReference type="Google" id="ProtNLM"/>
    </source>
</evidence>
<gene>
    <name evidence="1" type="ORF">RF679_11895</name>
</gene>
<evidence type="ECO:0000313" key="1">
    <source>
        <dbReference type="EMBL" id="WMW79349.1"/>
    </source>
</evidence>
<accession>A0ABY9RDW2</accession>
<protein>
    <recommendedName>
        <fullName evidence="3">ATP-dependent Clp protease proteolytic subunit</fullName>
    </recommendedName>
</protein>
<proteinExistence type="predicted"/>
<organism evidence="1 2">
    <name type="scientific">Undibacterium cyanobacteriorum</name>
    <dbReference type="NCBI Taxonomy" id="3073561"/>
    <lineage>
        <taxon>Bacteria</taxon>
        <taxon>Pseudomonadati</taxon>
        <taxon>Pseudomonadota</taxon>
        <taxon>Betaproteobacteria</taxon>
        <taxon>Burkholderiales</taxon>
        <taxon>Oxalobacteraceae</taxon>
        <taxon>Undibacterium</taxon>
    </lineage>
</organism>
<name>A0ABY9RDW2_9BURK</name>
<dbReference type="RefSeq" id="WP_309480847.1">
    <property type="nucleotide sequence ID" value="NZ_CP133720.1"/>
</dbReference>
<sequence length="231" mass="25563">MLKKSIIRRLKGLGEPLVLLLVVAILVLVPKKIVGDHTRLIWRGELTLASLSELQSLINANPQQFNVIQFRHSPGASASAGVIIELVESLINRYHFDTEVRGACASACASSFLLGETRTMLPGLRHEPTYLMLHATRQYKTREVDYSHTEKILRKISARSEGRFPMVLLERIFDDKKGTADGEVYVFREPQASVAGPQHVFVCATAVMAVMDTCEPAVGLKPQDLGIEIGE</sequence>
<evidence type="ECO:0000313" key="2">
    <source>
        <dbReference type="Proteomes" id="UP001181355"/>
    </source>
</evidence>
<dbReference type="Proteomes" id="UP001181355">
    <property type="component" value="Chromosome"/>
</dbReference>
<dbReference type="EMBL" id="CP133720">
    <property type="protein sequence ID" value="WMW79349.1"/>
    <property type="molecule type" value="Genomic_DNA"/>
</dbReference>